<dbReference type="Pfam" id="PF00891">
    <property type="entry name" value="Methyltransf_2"/>
    <property type="match status" value="1"/>
</dbReference>
<name>A0AAJ0D9Z4_9PEZI</name>
<gene>
    <name evidence="5" type="ORF">LTR09_008943</name>
</gene>
<dbReference type="PROSITE" id="PS51683">
    <property type="entry name" value="SAM_OMT_II"/>
    <property type="match status" value="1"/>
</dbReference>
<keyword evidence="3" id="KW-0949">S-adenosyl-L-methionine</keyword>
<dbReference type="GO" id="GO:0032259">
    <property type="term" value="P:methylation"/>
    <property type="evidence" value="ECO:0007669"/>
    <property type="project" value="UniProtKB-KW"/>
</dbReference>
<organism evidence="5 6">
    <name type="scientific">Extremus antarcticus</name>
    <dbReference type="NCBI Taxonomy" id="702011"/>
    <lineage>
        <taxon>Eukaryota</taxon>
        <taxon>Fungi</taxon>
        <taxon>Dikarya</taxon>
        <taxon>Ascomycota</taxon>
        <taxon>Pezizomycotina</taxon>
        <taxon>Dothideomycetes</taxon>
        <taxon>Dothideomycetidae</taxon>
        <taxon>Mycosphaerellales</taxon>
        <taxon>Extremaceae</taxon>
        <taxon>Extremus</taxon>
    </lineage>
</organism>
<dbReference type="EMBL" id="JAWDJX010000037">
    <property type="protein sequence ID" value="KAK3049767.1"/>
    <property type="molecule type" value="Genomic_DNA"/>
</dbReference>
<dbReference type="AlphaFoldDB" id="A0AAJ0D9Z4"/>
<proteinExistence type="predicted"/>
<dbReference type="InterPro" id="IPR016461">
    <property type="entry name" value="COMT-like"/>
</dbReference>
<dbReference type="Proteomes" id="UP001271007">
    <property type="component" value="Unassembled WGS sequence"/>
</dbReference>
<evidence type="ECO:0000256" key="1">
    <source>
        <dbReference type="ARBA" id="ARBA00022603"/>
    </source>
</evidence>
<dbReference type="GO" id="GO:0008171">
    <property type="term" value="F:O-methyltransferase activity"/>
    <property type="evidence" value="ECO:0007669"/>
    <property type="project" value="InterPro"/>
</dbReference>
<evidence type="ECO:0000259" key="4">
    <source>
        <dbReference type="Pfam" id="PF00891"/>
    </source>
</evidence>
<dbReference type="InterPro" id="IPR029063">
    <property type="entry name" value="SAM-dependent_MTases_sf"/>
</dbReference>
<dbReference type="PANTHER" id="PTHR43712">
    <property type="entry name" value="PUTATIVE (AFU_ORTHOLOGUE AFUA_4G14580)-RELATED"/>
    <property type="match status" value="1"/>
</dbReference>
<protein>
    <recommendedName>
        <fullName evidence="4">O-methyltransferase C-terminal domain-containing protein</fullName>
    </recommendedName>
</protein>
<evidence type="ECO:0000313" key="5">
    <source>
        <dbReference type="EMBL" id="KAK3049767.1"/>
    </source>
</evidence>
<evidence type="ECO:0000256" key="3">
    <source>
        <dbReference type="ARBA" id="ARBA00022691"/>
    </source>
</evidence>
<evidence type="ECO:0000256" key="2">
    <source>
        <dbReference type="ARBA" id="ARBA00022679"/>
    </source>
</evidence>
<sequence length="162" mass="18572">MAKDQPNLQGRIVIEDLELVQNMLSNREELESLNITVQPHNFMQEQPITGAKVYYLRNVIHNWNDADSKTILSQLSKAMAHDSVLILDEVVMPQLGVSWKQASMDLAMMTMLAAKERTRADFDKLLNGAGLQIREIRTYDEDYGDSLIFAELLTRVDEKFEE</sequence>
<feature type="domain" description="O-methyltransferase C-terminal" evidence="4">
    <location>
        <begin position="31"/>
        <end position="131"/>
    </location>
</feature>
<keyword evidence="6" id="KW-1185">Reference proteome</keyword>
<dbReference type="Gene3D" id="3.40.50.150">
    <property type="entry name" value="Vaccinia Virus protein VP39"/>
    <property type="match status" value="1"/>
</dbReference>
<accession>A0AAJ0D9Z4</accession>
<reference evidence="5" key="1">
    <citation type="submission" date="2023-04" db="EMBL/GenBank/DDBJ databases">
        <title>Black Yeasts Isolated from many extreme environments.</title>
        <authorList>
            <person name="Coleine C."/>
            <person name="Stajich J.E."/>
            <person name="Selbmann L."/>
        </authorList>
    </citation>
    <scope>NUCLEOTIDE SEQUENCE</scope>
    <source>
        <strain evidence="5">CCFEE 5312</strain>
    </source>
</reference>
<evidence type="ECO:0000313" key="6">
    <source>
        <dbReference type="Proteomes" id="UP001271007"/>
    </source>
</evidence>
<dbReference type="PANTHER" id="PTHR43712:SF1">
    <property type="entry name" value="HYPOTHETICAL O-METHYLTRANSFERASE (EUROFUNG)-RELATED"/>
    <property type="match status" value="1"/>
</dbReference>
<dbReference type="SUPFAM" id="SSF53335">
    <property type="entry name" value="S-adenosyl-L-methionine-dependent methyltransferases"/>
    <property type="match status" value="1"/>
</dbReference>
<comment type="caution">
    <text evidence="5">The sequence shown here is derived from an EMBL/GenBank/DDBJ whole genome shotgun (WGS) entry which is preliminary data.</text>
</comment>
<keyword evidence="2" id="KW-0808">Transferase</keyword>
<keyword evidence="1" id="KW-0489">Methyltransferase</keyword>
<dbReference type="InterPro" id="IPR001077">
    <property type="entry name" value="COMT_C"/>
</dbReference>